<dbReference type="InterPro" id="IPR036869">
    <property type="entry name" value="J_dom_sf"/>
</dbReference>
<keyword evidence="6" id="KW-1185">Reference proteome</keyword>
<dbReference type="Gene3D" id="1.10.287.110">
    <property type="entry name" value="DnaJ domain"/>
    <property type="match status" value="1"/>
</dbReference>
<feature type="transmembrane region" description="Helical" evidence="3">
    <location>
        <begin position="106"/>
        <end position="125"/>
    </location>
</feature>
<organism evidence="5 6">
    <name type="scientific">Shiella aurantiaca</name>
    <dbReference type="NCBI Taxonomy" id="3058365"/>
    <lineage>
        <taxon>Bacteria</taxon>
        <taxon>Pseudomonadati</taxon>
        <taxon>Bacteroidota</taxon>
        <taxon>Cytophagia</taxon>
        <taxon>Cytophagales</taxon>
        <taxon>Shiellaceae</taxon>
        <taxon>Shiella</taxon>
    </lineage>
</organism>
<evidence type="ECO:0000259" key="4">
    <source>
        <dbReference type="PROSITE" id="PS50076"/>
    </source>
</evidence>
<proteinExistence type="predicted"/>
<feature type="domain" description="J" evidence="4">
    <location>
        <begin position="4"/>
        <end position="67"/>
    </location>
</feature>
<protein>
    <submittedName>
        <fullName evidence="5">DnaJ domain-containing protein</fullName>
    </submittedName>
</protein>
<evidence type="ECO:0000313" key="5">
    <source>
        <dbReference type="EMBL" id="MDN4164155.1"/>
    </source>
</evidence>
<reference evidence="5" key="1">
    <citation type="submission" date="2023-06" db="EMBL/GenBank/DDBJ databases">
        <title>Cytophagales bacterium Strain LB-30, isolated from soil.</title>
        <authorList>
            <person name="Liu B."/>
        </authorList>
    </citation>
    <scope>NUCLEOTIDE SEQUENCE</scope>
    <source>
        <strain evidence="5">LB-30</strain>
    </source>
</reference>
<dbReference type="PROSITE" id="PS50076">
    <property type="entry name" value="DNAJ_2"/>
    <property type="match status" value="1"/>
</dbReference>
<dbReference type="PANTHER" id="PTHR44360">
    <property type="entry name" value="DNAJ HOMOLOG SUBFAMILY B MEMBER 9"/>
    <property type="match status" value="1"/>
</dbReference>
<name>A0ABT8F142_9BACT</name>
<keyword evidence="3" id="KW-0472">Membrane</keyword>
<dbReference type="EMBL" id="JAUHJS010000001">
    <property type="protein sequence ID" value="MDN4164155.1"/>
    <property type="molecule type" value="Genomic_DNA"/>
</dbReference>
<dbReference type="SMART" id="SM00271">
    <property type="entry name" value="DnaJ"/>
    <property type="match status" value="1"/>
</dbReference>
<feature type="transmembrane region" description="Helical" evidence="3">
    <location>
        <begin position="249"/>
        <end position="266"/>
    </location>
</feature>
<evidence type="ECO:0000256" key="1">
    <source>
        <dbReference type="ARBA" id="ARBA00023186"/>
    </source>
</evidence>
<dbReference type="RefSeq" id="WP_320002682.1">
    <property type="nucleotide sequence ID" value="NZ_JAUHJS010000001.1"/>
</dbReference>
<feature type="coiled-coil region" evidence="2">
    <location>
        <begin position="75"/>
        <end position="102"/>
    </location>
</feature>
<dbReference type="SUPFAM" id="SSF46565">
    <property type="entry name" value="Chaperone J-domain"/>
    <property type="match status" value="1"/>
</dbReference>
<keyword evidence="3" id="KW-1133">Transmembrane helix</keyword>
<evidence type="ECO:0000256" key="3">
    <source>
        <dbReference type="SAM" id="Phobius"/>
    </source>
</evidence>
<dbReference type="InterPro" id="IPR051948">
    <property type="entry name" value="Hsp70_co-chaperone_J-domain"/>
</dbReference>
<keyword evidence="2" id="KW-0175">Coiled coil</keyword>
<dbReference type="InterPro" id="IPR001623">
    <property type="entry name" value="DnaJ_domain"/>
</dbReference>
<dbReference type="Proteomes" id="UP001168552">
    <property type="component" value="Unassembled WGS sequence"/>
</dbReference>
<keyword evidence="1" id="KW-0143">Chaperone</keyword>
<comment type="caution">
    <text evidence="5">The sequence shown here is derived from an EMBL/GenBank/DDBJ whole genome shotgun (WGS) entry which is preliminary data.</text>
</comment>
<dbReference type="CDD" id="cd06257">
    <property type="entry name" value="DnaJ"/>
    <property type="match status" value="1"/>
</dbReference>
<dbReference type="Pfam" id="PF00226">
    <property type="entry name" value="DnaJ"/>
    <property type="match status" value="1"/>
</dbReference>
<evidence type="ECO:0000256" key="2">
    <source>
        <dbReference type="SAM" id="Coils"/>
    </source>
</evidence>
<accession>A0ABT8F142</accession>
<gene>
    <name evidence="5" type="ORF">QWY31_01515</name>
</gene>
<sequence length="267" mass="31441">MHAKYYQCLGLTENANKAQVKRAYRQLALSLHPDRNPDPKAHARFIEVSEAYEILMGERKESFDFWKEEMNAPVVDEREEKRKRHRERLRKKAQKEAEAKAKRTRMYLLILSPIIAGLMIFYWAVCIDLFRPEVEMHESIVEVRGEYTQMNQHAILNNYLIFTASNSIFIDKYYPLPLMHGEVVYTTSPWFGIESLITYSCDCEENDKTSVSLPYKNWLRNASLLLALLTSIFMAIPFRKPLMDLKVKLSYIILFLTFFFLIIFSSL</sequence>
<feature type="transmembrane region" description="Helical" evidence="3">
    <location>
        <begin position="218"/>
        <end position="237"/>
    </location>
</feature>
<dbReference type="PRINTS" id="PR00625">
    <property type="entry name" value="JDOMAIN"/>
</dbReference>
<keyword evidence="3" id="KW-0812">Transmembrane</keyword>
<dbReference type="PANTHER" id="PTHR44360:SF1">
    <property type="entry name" value="DNAJ HOMOLOG SUBFAMILY B MEMBER 9"/>
    <property type="match status" value="1"/>
</dbReference>
<evidence type="ECO:0000313" key="6">
    <source>
        <dbReference type="Proteomes" id="UP001168552"/>
    </source>
</evidence>